<dbReference type="InterPro" id="IPR010927">
    <property type="entry name" value="T4SS_TraH"/>
</dbReference>
<dbReference type="HOGENOM" id="CLU_038342_1_1_0"/>
<evidence type="ECO:0000313" key="2">
    <source>
        <dbReference type="EMBL" id="ADD67363.1"/>
    </source>
</evidence>
<dbReference type="STRING" id="522772.Dacet_0565"/>
<accession>D4H452</accession>
<organism evidence="2 3">
    <name type="scientific">Denitrovibrio acetiphilus (strain DSM 12809 / NBRC 114555 / N2460)</name>
    <dbReference type="NCBI Taxonomy" id="522772"/>
    <lineage>
        <taxon>Bacteria</taxon>
        <taxon>Pseudomonadati</taxon>
        <taxon>Deferribacterota</taxon>
        <taxon>Deferribacteres</taxon>
        <taxon>Deferribacterales</taxon>
        <taxon>Geovibrionaceae</taxon>
        <taxon>Denitrovibrio</taxon>
    </lineage>
</organism>
<gene>
    <name evidence="2" type="ordered locus">Dacet_0565</name>
</gene>
<protein>
    <submittedName>
        <fullName evidence="2">TraH family protein</fullName>
    </submittedName>
</protein>
<dbReference type="AlphaFoldDB" id="D4H452"/>
<evidence type="ECO:0000313" key="3">
    <source>
        <dbReference type="Proteomes" id="UP000002012"/>
    </source>
</evidence>
<keyword evidence="1" id="KW-0732">Signal</keyword>
<feature type="chain" id="PRO_5003057637" evidence="1">
    <location>
        <begin position="21"/>
        <end position="453"/>
    </location>
</feature>
<dbReference type="EMBL" id="CP001968">
    <property type="protein sequence ID" value="ADD67363.1"/>
    <property type="molecule type" value="Genomic_DNA"/>
</dbReference>
<dbReference type="PaxDb" id="522772-Dacet_0565"/>
<dbReference type="Pfam" id="PF06122">
    <property type="entry name" value="TraH"/>
    <property type="match status" value="1"/>
</dbReference>
<dbReference type="eggNOG" id="ENOG502ZB1J">
    <property type="taxonomic scope" value="Bacteria"/>
</dbReference>
<keyword evidence="3" id="KW-1185">Reference proteome</keyword>
<dbReference type="RefSeq" id="WP_013009907.1">
    <property type="nucleotide sequence ID" value="NC_013943.1"/>
</dbReference>
<proteinExistence type="predicted"/>
<dbReference type="KEGG" id="dap:Dacet_0565"/>
<sequence precursor="true">MFRTINVLLIALIMTPLAHANWVDDWFDANSSANASVYISQERGFATMGSFQGRLKTKSDYLMTVAPPKLSVGCGGIDIFMGGFSFLNPDYLVDKAERILRAAPYVAFDLALNEFCTSCSAIKDRAENIINALNGLQIDECKAAKGLVVSANHLIHGREDQAVDVLQKNMVQGLDTLFTDAKKDVEDKPGANFKKAVDNSGMSAELKEELKKSGSILDRIGSKVGMNTTQIRQIRALIGDVQVNLTDNAINAFYYPGCDEATYKKLIEGKPLSKSSYSSGCAESSGSNLTDEVQNLLQSISDKITTNKNTSLSAEEKNFVGITPYPVKSTLNTASLYGDNQVAVIRDTMLQPTLHGYAFAIFSNILVNSKTSIEEYKALVDSGDGKLTKQLSAALDELLKKTADKGSEARESYLATISDTENLLAILERYGNMKQVIDDTLQQNSFTVNRSND</sequence>
<dbReference type="Proteomes" id="UP000002012">
    <property type="component" value="Chromosome"/>
</dbReference>
<feature type="signal peptide" evidence="1">
    <location>
        <begin position="1"/>
        <end position="20"/>
    </location>
</feature>
<reference evidence="2 3" key="1">
    <citation type="journal article" date="2010" name="Stand. Genomic Sci.">
        <title>Complete genome sequence of Denitrovibrio acetiphilus type strain (N2460).</title>
        <authorList>
            <person name="Kiss H."/>
            <person name="Lang E."/>
            <person name="Lapidus A."/>
            <person name="Copeland A."/>
            <person name="Nolan M."/>
            <person name="Glavina Del Rio T."/>
            <person name="Chen F."/>
            <person name="Lucas S."/>
            <person name="Tice H."/>
            <person name="Cheng J.F."/>
            <person name="Han C."/>
            <person name="Goodwin L."/>
            <person name="Pitluck S."/>
            <person name="Liolios K."/>
            <person name="Pati A."/>
            <person name="Ivanova N."/>
            <person name="Mavromatis K."/>
            <person name="Chen A."/>
            <person name="Palaniappan K."/>
            <person name="Land M."/>
            <person name="Hauser L."/>
            <person name="Chang Y.J."/>
            <person name="Jeffries C.D."/>
            <person name="Detter J.C."/>
            <person name="Brettin T."/>
            <person name="Spring S."/>
            <person name="Rohde M."/>
            <person name="Goker M."/>
            <person name="Woyke T."/>
            <person name="Bristow J."/>
            <person name="Eisen J.A."/>
            <person name="Markowitz V."/>
            <person name="Hugenholtz P."/>
            <person name="Kyrpides N.C."/>
            <person name="Klenk H.P."/>
        </authorList>
    </citation>
    <scope>NUCLEOTIDE SEQUENCE [LARGE SCALE GENOMIC DNA]</scope>
    <source>
        <strain evidence="3">DSM 12809 / NBRC 114555 / N2460</strain>
    </source>
</reference>
<evidence type="ECO:0000256" key="1">
    <source>
        <dbReference type="SAM" id="SignalP"/>
    </source>
</evidence>
<dbReference type="OrthoDB" id="9797479at2"/>
<name>D4H452_DENA2</name>
<dbReference type="InParanoid" id="D4H452"/>